<keyword evidence="7" id="KW-1185">Reference proteome</keyword>
<dbReference type="GO" id="GO:0016705">
    <property type="term" value="F:oxidoreductase activity, acting on paired donors, with incorporation or reduction of molecular oxygen"/>
    <property type="evidence" value="ECO:0007669"/>
    <property type="project" value="InterPro"/>
</dbReference>
<proteinExistence type="inferred from homology"/>
<dbReference type="InterPro" id="IPR036396">
    <property type="entry name" value="Cyt_P450_sf"/>
</dbReference>
<keyword evidence="5" id="KW-0812">Transmembrane</keyword>
<evidence type="ECO:0000256" key="3">
    <source>
        <dbReference type="ARBA" id="ARBA00022723"/>
    </source>
</evidence>
<keyword evidence="5" id="KW-0472">Membrane</keyword>
<evidence type="ECO:0000313" key="7">
    <source>
        <dbReference type="Proteomes" id="UP000070444"/>
    </source>
</evidence>
<dbReference type="InterPro" id="IPR050121">
    <property type="entry name" value="Cytochrome_P450_monoxygenase"/>
</dbReference>
<dbReference type="PANTHER" id="PTHR24305">
    <property type="entry name" value="CYTOCHROME P450"/>
    <property type="match status" value="1"/>
</dbReference>
<dbReference type="Proteomes" id="UP000070444">
    <property type="component" value="Unassembled WGS sequence"/>
</dbReference>
<dbReference type="PANTHER" id="PTHR24305:SF232">
    <property type="entry name" value="P450, PUTATIVE (EUROFUNG)-RELATED"/>
    <property type="match status" value="1"/>
</dbReference>
<dbReference type="InterPro" id="IPR001128">
    <property type="entry name" value="Cyt_P450"/>
</dbReference>
<dbReference type="STRING" id="796925.A0A137NS99"/>
<dbReference type="Pfam" id="PF00067">
    <property type="entry name" value="p450"/>
    <property type="match status" value="1"/>
</dbReference>
<evidence type="ECO:0000256" key="1">
    <source>
        <dbReference type="ARBA" id="ARBA00001971"/>
    </source>
</evidence>
<dbReference type="EMBL" id="KQ964843">
    <property type="protein sequence ID" value="KXN65617.1"/>
    <property type="molecule type" value="Genomic_DNA"/>
</dbReference>
<comment type="cofactor">
    <cofactor evidence="1">
        <name>heme</name>
        <dbReference type="ChEBI" id="CHEBI:30413"/>
    </cofactor>
</comment>
<keyword evidence="3" id="KW-0479">Metal-binding</keyword>
<keyword evidence="4" id="KW-0408">Iron</keyword>
<evidence type="ECO:0000256" key="5">
    <source>
        <dbReference type="SAM" id="Phobius"/>
    </source>
</evidence>
<dbReference type="AlphaFoldDB" id="A0A137NS99"/>
<dbReference type="Gene3D" id="1.10.630.10">
    <property type="entry name" value="Cytochrome P450"/>
    <property type="match status" value="1"/>
</dbReference>
<accession>A0A137NS99</accession>
<feature type="transmembrane region" description="Helical" evidence="5">
    <location>
        <begin position="12"/>
        <end position="28"/>
    </location>
</feature>
<keyword evidence="5" id="KW-1133">Transmembrane helix</keyword>
<sequence length="223" mass="25349">MLGFLIEGVTLPRVLLAIIIGYLGYLYYKNFHYPRHVGPLKTIPGPSNELLLTIKFIYARATGVPEKFYKDLHTKYGPICHSGLGLVAISDPEAAKLIYSSYKFEKEYRFEYCIENVQNIFSTCDKKYHSIRKRMISLAFNWKSVIQLESHAAIHCVDNTIFAINEVLDNGNTQVDVYDLFHRSIGDVISDLVIGRCFNSLKKPNFPATKLSVCAPAFRLSEV</sequence>
<organism evidence="6 7">
    <name type="scientific">Conidiobolus coronatus (strain ATCC 28846 / CBS 209.66 / NRRL 28638)</name>
    <name type="common">Delacroixia coronata</name>
    <dbReference type="NCBI Taxonomy" id="796925"/>
    <lineage>
        <taxon>Eukaryota</taxon>
        <taxon>Fungi</taxon>
        <taxon>Fungi incertae sedis</taxon>
        <taxon>Zoopagomycota</taxon>
        <taxon>Entomophthoromycotina</taxon>
        <taxon>Entomophthoromycetes</taxon>
        <taxon>Entomophthorales</taxon>
        <taxon>Ancylistaceae</taxon>
        <taxon>Conidiobolus</taxon>
    </lineage>
</organism>
<dbReference type="OrthoDB" id="3934656at2759"/>
<dbReference type="GO" id="GO:0004497">
    <property type="term" value="F:monooxygenase activity"/>
    <property type="evidence" value="ECO:0007669"/>
    <property type="project" value="InterPro"/>
</dbReference>
<evidence type="ECO:0000256" key="2">
    <source>
        <dbReference type="ARBA" id="ARBA00010617"/>
    </source>
</evidence>
<comment type="similarity">
    <text evidence="2">Belongs to the cytochrome P450 family.</text>
</comment>
<reference evidence="6 7" key="1">
    <citation type="journal article" date="2015" name="Genome Biol. Evol.">
        <title>Phylogenomic analyses indicate that early fungi evolved digesting cell walls of algal ancestors of land plants.</title>
        <authorList>
            <person name="Chang Y."/>
            <person name="Wang S."/>
            <person name="Sekimoto S."/>
            <person name="Aerts A.L."/>
            <person name="Choi C."/>
            <person name="Clum A."/>
            <person name="LaButti K.M."/>
            <person name="Lindquist E.A."/>
            <person name="Yee Ngan C."/>
            <person name="Ohm R.A."/>
            <person name="Salamov A.A."/>
            <person name="Grigoriev I.V."/>
            <person name="Spatafora J.W."/>
            <person name="Berbee M.L."/>
        </authorList>
    </citation>
    <scope>NUCLEOTIDE SEQUENCE [LARGE SCALE GENOMIC DNA]</scope>
    <source>
        <strain evidence="6 7">NRRL 28638</strain>
    </source>
</reference>
<evidence type="ECO:0000313" key="6">
    <source>
        <dbReference type="EMBL" id="KXN65617.1"/>
    </source>
</evidence>
<dbReference type="GO" id="GO:0020037">
    <property type="term" value="F:heme binding"/>
    <property type="evidence" value="ECO:0007669"/>
    <property type="project" value="InterPro"/>
</dbReference>
<name>A0A137NS99_CONC2</name>
<dbReference type="SUPFAM" id="SSF48264">
    <property type="entry name" value="Cytochrome P450"/>
    <property type="match status" value="1"/>
</dbReference>
<gene>
    <name evidence="6" type="ORF">CONCODRAFT_12733</name>
</gene>
<evidence type="ECO:0008006" key="8">
    <source>
        <dbReference type="Google" id="ProtNLM"/>
    </source>
</evidence>
<protein>
    <recommendedName>
        <fullName evidence="8">Cytochrome P450</fullName>
    </recommendedName>
</protein>
<evidence type="ECO:0000256" key="4">
    <source>
        <dbReference type="ARBA" id="ARBA00023004"/>
    </source>
</evidence>
<dbReference type="GO" id="GO:0005506">
    <property type="term" value="F:iron ion binding"/>
    <property type="evidence" value="ECO:0007669"/>
    <property type="project" value="InterPro"/>
</dbReference>